<dbReference type="Pfam" id="PF01301">
    <property type="entry name" value="Glyco_hydro_35"/>
    <property type="match status" value="1"/>
</dbReference>
<feature type="active site" description="Proton donor" evidence="4">
    <location>
        <position position="156"/>
    </location>
</feature>
<evidence type="ECO:0000259" key="9">
    <source>
        <dbReference type="Pfam" id="PF21467"/>
    </source>
</evidence>
<evidence type="ECO:0000313" key="15">
    <source>
        <dbReference type="Proteomes" id="UP000244140"/>
    </source>
</evidence>
<dbReference type="InterPro" id="IPR019801">
    <property type="entry name" value="Glyco_hydro_35_CS"/>
</dbReference>
<dbReference type="SUPFAM" id="SSF51445">
    <property type="entry name" value="(Trans)glycosidases"/>
    <property type="match status" value="1"/>
</dbReference>
<evidence type="ECO:0000313" key="19">
    <source>
        <dbReference type="Proteomes" id="UP001222182"/>
    </source>
</evidence>
<reference evidence="10 15" key="1">
    <citation type="submission" date="2018-04" db="EMBL/GenBank/DDBJ databases">
        <authorList>
            <person name="Van Tyne D."/>
        </authorList>
    </citation>
    <scope>NUCLEOTIDE SEQUENCE [LARGE SCALE GENOMIC DNA]</scope>
    <source>
        <strain evidence="10 15">B2535</strain>
    </source>
</reference>
<dbReference type="Pfam" id="PF21467">
    <property type="entry name" value="BetaGal_gal-bd"/>
    <property type="match status" value="1"/>
</dbReference>
<evidence type="ECO:0000313" key="11">
    <source>
        <dbReference type="EMBL" id="QNP38051.1"/>
    </source>
</evidence>
<evidence type="ECO:0000256" key="3">
    <source>
        <dbReference type="ARBA" id="ARBA00023295"/>
    </source>
</evidence>
<dbReference type="InterPro" id="IPR008979">
    <property type="entry name" value="Galactose-bd-like_sf"/>
</dbReference>
<reference evidence="11 17" key="3">
    <citation type="submission" date="2020-08" db="EMBL/GenBank/DDBJ databases">
        <title>Enterococcus faecalis SF28073 genome assembly.</title>
        <authorList>
            <person name="Duerkop B.A."/>
            <person name="Johnson C.N."/>
        </authorList>
    </citation>
    <scope>NUCLEOTIDE SEQUENCE [LARGE SCALE GENOMIC DNA]</scope>
    <source>
        <strain evidence="11 17">SF28073</strain>
    </source>
</reference>
<evidence type="ECO:0000256" key="6">
    <source>
        <dbReference type="RuleBase" id="RU003679"/>
    </source>
</evidence>
<dbReference type="PANTHER" id="PTHR23421">
    <property type="entry name" value="BETA-GALACTOSIDASE RELATED"/>
    <property type="match status" value="1"/>
</dbReference>
<proteinExistence type="inferred from homology"/>
<keyword evidence="3 5" id="KW-0326">Glycosidase</keyword>
<evidence type="ECO:0000313" key="14">
    <source>
        <dbReference type="EMBL" id="WER41500.1"/>
    </source>
</evidence>
<dbReference type="Proteomes" id="UP001222182">
    <property type="component" value="Chromosome"/>
</dbReference>
<feature type="domain" description="Beta-galactosidase 1-like first all-beta" evidence="8">
    <location>
        <begin position="373"/>
        <end position="488"/>
    </location>
</feature>
<evidence type="ECO:0000313" key="12">
    <source>
        <dbReference type="EMBL" id="STP66174.1"/>
    </source>
</evidence>
<reference evidence="12 16" key="2">
    <citation type="submission" date="2018-06" db="EMBL/GenBank/DDBJ databases">
        <authorList>
            <consortium name="Pathogen Informatics"/>
            <person name="Doyle S."/>
        </authorList>
    </citation>
    <scope>NUCLEOTIDE SEQUENCE [LARGE SCALE GENOMIC DNA]</scope>
    <source>
        <strain evidence="12 16">NCTC13379</strain>
    </source>
</reference>
<dbReference type="Gene3D" id="2.60.120.260">
    <property type="entry name" value="Galactose-binding domain-like"/>
    <property type="match status" value="2"/>
</dbReference>
<keyword evidence="2 5" id="KW-0378">Hydrolase</keyword>
<reference evidence="14 19" key="5">
    <citation type="submission" date="2023-03" db="EMBL/GenBank/DDBJ databases">
        <title>Complete genome sequence of an Enterococcus faecalis urinary isolate.</title>
        <authorList>
            <person name="Brauer A.L."/>
            <person name="Armbruster C.E."/>
        </authorList>
    </citation>
    <scope>NUCLEOTIDE SEQUENCE [LARGE SCALE GENOMIC DNA]</scope>
    <source>
        <strain evidence="14 19">3143</strain>
    </source>
</reference>
<comment type="similarity">
    <text evidence="1 6">Belongs to the glycosyl hydrolase 35 family.</text>
</comment>
<dbReference type="InterPro" id="IPR048913">
    <property type="entry name" value="BetaGal_gal-bd"/>
</dbReference>
<evidence type="ECO:0000313" key="16">
    <source>
        <dbReference type="Proteomes" id="UP000254396"/>
    </source>
</evidence>
<dbReference type="EMBL" id="PZZH01000001">
    <property type="protein sequence ID" value="PTN77935.1"/>
    <property type="molecule type" value="Genomic_DNA"/>
</dbReference>
<evidence type="ECO:0000259" key="8">
    <source>
        <dbReference type="Pfam" id="PF21317"/>
    </source>
</evidence>
<dbReference type="Proteomes" id="UP000254396">
    <property type="component" value="Unassembled WGS sequence"/>
</dbReference>
<comment type="catalytic activity">
    <reaction evidence="5">
        <text>Hydrolysis of terminal non-reducing beta-D-galactose residues in beta-D-galactosides.</text>
        <dbReference type="EC" id="3.2.1.23"/>
    </reaction>
</comment>
<protein>
    <recommendedName>
        <fullName evidence="5">Beta-galactosidase</fullName>
        <ecNumber evidence="5">3.2.1.23</ecNumber>
    </recommendedName>
</protein>
<dbReference type="PIRSF" id="PIRSF006336">
    <property type="entry name" value="B-gal"/>
    <property type="match status" value="1"/>
</dbReference>
<reference evidence="13 18" key="4">
    <citation type="submission" date="2023-02" db="EMBL/GenBank/DDBJ databases">
        <title>Results of the 2020 Genomic Proficiency Test for the network of European Union Reference Laboratory for Antimicrobial Resistance assessing whole genome sequencing capacities.</title>
        <authorList>
            <person name="Hoffmann M."/>
            <person name="Luo Y."/>
            <person name="Sorensen L.H."/>
            <person name="Pedersen S.K."/>
            <person name="Hendriksen R.S."/>
        </authorList>
    </citation>
    <scope>NUCLEOTIDE SEQUENCE [LARGE SCALE GENOMIC DNA]</scope>
    <source>
        <strain evidence="13 18">GENOMIC22-006</strain>
    </source>
</reference>
<dbReference type="RefSeq" id="WP_002369229.1">
    <property type="nucleotide sequence ID" value="NZ_AP031218.1"/>
</dbReference>
<dbReference type="FunFam" id="3.20.20.80:FF:000116">
    <property type="entry name" value="Beta-galactosidase 3"/>
    <property type="match status" value="1"/>
</dbReference>
<sequence length="611" mass="69742">MQTFEIKEEFLVDGKPTKLISGAIHYFRMTPAQWEDSLYNLKALGANTIETYIPWNLHEPVEGVYDFEGMKDIVAFVSLAQELGLMVILRPSVYICAEWEFGGLPAWLLKEHVRLRSTDPRFIAKVRTYFSVLLPKLVPLQVTHGGPVIMMQVENEYGSYGMEKEYLRQTKQVMEEFGIDVPLFTSDGAWEEVLDVGTLIEEDVFVTGNFGSHSKENATVMKAFMAKHDKKWPIMCMEYWDGWFNRWGEPIIKRDGQDLANEVKDMLALGSLNLYMFHGGTNFGFYNGCSARGVLDLPQVTSYDYDALLTEAGEPTEKYFHVQRAIKEVCPEVWQAEPRRKTFGSLGTFPVQNSVSLLAVKDQMMTAQETMYPITMEEAESGYGYMLYSVNLKNYHHENKLKVVEASDRLHLFADGSLQTIQYQENLREEVMIKGTPEKEWIELDVLVENLGRVNYGFKLNGPTQVKGIRGGIMQDIHFHQGYRQYALTLSADQLKKIDYTAGKNPAQPSFYQAEFTLTDLADTFIDCRSYGKGVVIVNGINLGRYWQRGPIHSLYCPKEFLKKGTNEIVIFETEGIEINELIFCGQPIVKKLLTNDFSEIGSNIHNHIDS</sequence>
<evidence type="ECO:0000256" key="4">
    <source>
        <dbReference type="PIRSR" id="PIRSR006336-1"/>
    </source>
</evidence>
<evidence type="ECO:0000256" key="1">
    <source>
        <dbReference type="ARBA" id="ARBA00009809"/>
    </source>
</evidence>
<name>A0A7H0FPT5_ENTFL</name>
<accession>A0A7H0FPT5</accession>
<dbReference type="Proteomes" id="UP000516122">
    <property type="component" value="Chromosome"/>
</dbReference>
<feature type="domain" description="Beta-galactosidase galactose-binding" evidence="9">
    <location>
        <begin position="509"/>
        <end position="567"/>
    </location>
</feature>
<feature type="active site" description="Nucleophile" evidence="4">
    <location>
        <position position="238"/>
    </location>
</feature>
<evidence type="ECO:0000256" key="2">
    <source>
        <dbReference type="ARBA" id="ARBA00022801"/>
    </source>
</evidence>
<dbReference type="InterPro" id="IPR017853">
    <property type="entry name" value="GH"/>
</dbReference>
<evidence type="ECO:0000256" key="5">
    <source>
        <dbReference type="RuleBase" id="RU000675"/>
    </source>
</evidence>
<organism evidence="11 17">
    <name type="scientific">Enterococcus faecalis</name>
    <name type="common">Streptococcus faecalis</name>
    <dbReference type="NCBI Taxonomy" id="1351"/>
    <lineage>
        <taxon>Bacteria</taxon>
        <taxon>Bacillati</taxon>
        <taxon>Bacillota</taxon>
        <taxon>Bacilli</taxon>
        <taxon>Lactobacillales</taxon>
        <taxon>Enterococcaceae</taxon>
        <taxon>Enterococcus</taxon>
    </lineage>
</organism>
<dbReference type="EC" id="3.2.1.23" evidence="5"/>
<dbReference type="Gene3D" id="3.20.20.80">
    <property type="entry name" value="Glycosidases"/>
    <property type="match status" value="1"/>
</dbReference>
<dbReference type="InterPro" id="IPR026283">
    <property type="entry name" value="B-gal_1-like"/>
</dbReference>
<gene>
    <name evidence="12" type="primary">bga_1</name>
    <name evidence="10" type="ORF">DAI13_09270</name>
    <name evidence="11" type="ORF">H9Q64_01785</name>
    <name evidence="12" type="ORF">NCTC13379_01989</name>
    <name evidence="14" type="ORF">P0083_09090</name>
    <name evidence="13" type="ORF">P0D81_07905</name>
</gene>
<dbReference type="SUPFAM" id="SSF49785">
    <property type="entry name" value="Galactose-binding domain-like"/>
    <property type="match status" value="1"/>
</dbReference>
<evidence type="ECO:0000313" key="13">
    <source>
        <dbReference type="EMBL" id="WEH23927.1"/>
    </source>
</evidence>
<feature type="domain" description="Glycoside hydrolase 35 catalytic" evidence="7">
    <location>
        <begin position="9"/>
        <end position="328"/>
    </location>
</feature>
<dbReference type="InterPro" id="IPR001944">
    <property type="entry name" value="Glycoside_Hdrlase_35"/>
</dbReference>
<dbReference type="PROSITE" id="PS01182">
    <property type="entry name" value="GLYCOSYL_HYDROL_F35"/>
    <property type="match status" value="1"/>
</dbReference>
<dbReference type="GO" id="GO:0004565">
    <property type="term" value="F:beta-galactosidase activity"/>
    <property type="evidence" value="ECO:0007669"/>
    <property type="project" value="UniProtKB-EC"/>
</dbReference>
<dbReference type="EMBL" id="CP119159">
    <property type="protein sequence ID" value="WEH23927.1"/>
    <property type="molecule type" value="Genomic_DNA"/>
</dbReference>
<evidence type="ECO:0000313" key="18">
    <source>
        <dbReference type="Proteomes" id="UP001221642"/>
    </source>
</evidence>
<dbReference type="EMBL" id="CP060804">
    <property type="protein sequence ID" value="QNP38051.1"/>
    <property type="molecule type" value="Genomic_DNA"/>
</dbReference>
<dbReference type="EMBL" id="UGIX01000001">
    <property type="protein sequence ID" value="STP66174.1"/>
    <property type="molecule type" value="Genomic_DNA"/>
</dbReference>
<dbReference type="Proteomes" id="UP001221642">
    <property type="component" value="Chromosome"/>
</dbReference>
<dbReference type="InterPro" id="IPR031330">
    <property type="entry name" value="Gly_Hdrlase_35_cat"/>
</dbReference>
<dbReference type="AlphaFoldDB" id="A0A7H0FPT5"/>
<dbReference type="EMBL" id="CP119528">
    <property type="protein sequence ID" value="WER41500.1"/>
    <property type="molecule type" value="Genomic_DNA"/>
</dbReference>
<dbReference type="InterPro" id="IPR048912">
    <property type="entry name" value="BetaGal1-like_ABD1"/>
</dbReference>
<dbReference type="Pfam" id="PF21317">
    <property type="entry name" value="BetaGal_ABD_1"/>
    <property type="match status" value="1"/>
</dbReference>
<evidence type="ECO:0000313" key="10">
    <source>
        <dbReference type="EMBL" id="PTN77935.1"/>
    </source>
</evidence>
<dbReference type="Proteomes" id="UP000244140">
    <property type="component" value="Unassembled WGS sequence"/>
</dbReference>
<dbReference type="PRINTS" id="PR00742">
    <property type="entry name" value="GLHYDRLASE35"/>
</dbReference>
<evidence type="ECO:0000259" key="7">
    <source>
        <dbReference type="Pfam" id="PF01301"/>
    </source>
</evidence>
<dbReference type="GO" id="GO:0005975">
    <property type="term" value="P:carbohydrate metabolic process"/>
    <property type="evidence" value="ECO:0007669"/>
    <property type="project" value="InterPro"/>
</dbReference>
<evidence type="ECO:0000313" key="17">
    <source>
        <dbReference type="Proteomes" id="UP000516122"/>
    </source>
</evidence>